<organism evidence="3 4">
    <name type="scientific">Camelina sativa</name>
    <name type="common">False flax</name>
    <name type="synonym">Myagrum sativum</name>
    <dbReference type="NCBI Taxonomy" id="90675"/>
    <lineage>
        <taxon>Eukaryota</taxon>
        <taxon>Viridiplantae</taxon>
        <taxon>Streptophyta</taxon>
        <taxon>Embryophyta</taxon>
        <taxon>Tracheophyta</taxon>
        <taxon>Spermatophyta</taxon>
        <taxon>Magnoliopsida</taxon>
        <taxon>eudicotyledons</taxon>
        <taxon>Gunneridae</taxon>
        <taxon>Pentapetalae</taxon>
        <taxon>rosids</taxon>
        <taxon>malvids</taxon>
        <taxon>Brassicales</taxon>
        <taxon>Brassicaceae</taxon>
        <taxon>Camelineae</taxon>
        <taxon>Camelina</taxon>
    </lineage>
</organism>
<feature type="region of interest" description="Disordered" evidence="1">
    <location>
        <begin position="90"/>
        <end position="124"/>
    </location>
</feature>
<reference evidence="3" key="1">
    <citation type="journal article" date="2014" name="Nat. Commun.">
        <title>The emerging biofuel crop Camelina sativa retains a highly undifferentiated hexaploid genome structure.</title>
        <authorList>
            <person name="Kagale S."/>
            <person name="Koh C."/>
            <person name="Nixon J."/>
            <person name="Bollina V."/>
            <person name="Clarke W.E."/>
            <person name="Tuteja R."/>
            <person name="Spillane C."/>
            <person name="Robinson S.J."/>
            <person name="Links M.G."/>
            <person name="Clarke C."/>
            <person name="Higgins E.E."/>
            <person name="Huebert T."/>
            <person name="Sharpe A.G."/>
            <person name="Parkin I.A."/>
        </authorList>
    </citation>
    <scope>NUCLEOTIDE SEQUENCE [LARGE SCALE GENOMIC DNA]</scope>
    <source>
        <strain evidence="3">cv. DH55</strain>
    </source>
</reference>
<keyword evidence="2" id="KW-0472">Membrane</keyword>
<reference evidence="4" key="2">
    <citation type="submission" date="2025-08" db="UniProtKB">
        <authorList>
            <consortium name="RefSeq"/>
        </authorList>
    </citation>
    <scope>IDENTIFICATION</scope>
    <source>
        <tissue evidence="4">Leaf</tissue>
    </source>
</reference>
<dbReference type="RefSeq" id="XP_019090197.1">
    <property type="nucleotide sequence ID" value="XM_019234652.1"/>
</dbReference>
<keyword evidence="3" id="KW-1185">Reference proteome</keyword>
<gene>
    <name evidence="4" type="primary">LOC109128414</name>
</gene>
<evidence type="ECO:0000256" key="2">
    <source>
        <dbReference type="SAM" id="Phobius"/>
    </source>
</evidence>
<protein>
    <submittedName>
        <fullName evidence="4">CLAVATA3/ESR (CLE)-related protein 40-like</fullName>
    </submittedName>
</protein>
<keyword evidence="2" id="KW-0812">Transmembrane</keyword>
<evidence type="ECO:0000313" key="4">
    <source>
        <dbReference type="RefSeq" id="XP_019090197.1"/>
    </source>
</evidence>
<keyword evidence="2" id="KW-1133">Transmembrane helix</keyword>
<proteinExistence type="predicted"/>
<accession>A0ABM1QTV9</accession>
<name>A0ABM1QTV9_CAMSA</name>
<evidence type="ECO:0000313" key="3">
    <source>
        <dbReference type="Proteomes" id="UP000694864"/>
    </source>
</evidence>
<dbReference type="Proteomes" id="UP000694864">
    <property type="component" value="Chromosome 13"/>
</dbReference>
<evidence type="ECO:0000256" key="1">
    <source>
        <dbReference type="SAM" id="MobiDB-lite"/>
    </source>
</evidence>
<feature type="transmembrane region" description="Helical" evidence="2">
    <location>
        <begin position="45"/>
        <end position="69"/>
    </location>
</feature>
<dbReference type="GeneID" id="109128414"/>
<sequence length="124" mass="14439">MTDLPVKAVKKRGQNREFLLIRRRRQLSSSSLLSRLFFYHRTKRFLFFEMAAMKYIIVIILLLSSTLVAHSSSTRSFFWLGETQDMKAMKKEKEIDGGTANEVEERQVPTGSDPLHHNHIPFTP</sequence>